<organism evidence="1 2">
    <name type="scientific">Anaerotignum faecicola</name>
    <dbReference type="NCBI Taxonomy" id="2358141"/>
    <lineage>
        <taxon>Bacteria</taxon>
        <taxon>Bacillati</taxon>
        <taxon>Bacillota</taxon>
        <taxon>Clostridia</taxon>
        <taxon>Lachnospirales</taxon>
        <taxon>Anaerotignaceae</taxon>
        <taxon>Anaerotignum</taxon>
    </lineage>
</organism>
<proteinExistence type="predicted"/>
<dbReference type="AlphaFoldDB" id="A0A401LG36"/>
<dbReference type="Proteomes" id="UP000287361">
    <property type="component" value="Unassembled WGS sequence"/>
</dbReference>
<name>A0A401LG36_9FIRM</name>
<gene>
    <name evidence="1" type="ORF">KGMB03357_21420</name>
</gene>
<comment type="caution">
    <text evidence="1">The sequence shown here is derived from an EMBL/GenBank/DDBJ whole genome shotgun (WGS) entry which is preliminary data.</text>
</comment>
<sequence length="194" mass="20208">MIFTEKEERDGKTHFYPKIPASGAGGANGVMLDSSLSVKKTVTATGVKAPTITGGSSGGGGGTASTPKIAINGLKNPIGEIQMNVGDLKDETEAKKSLPSMVTLLVDNKKIKDVTAKIKNGAFDGNTAGSYTFVGTVKIPEGYAYSNGTLTAKATITVVANNATKKQLPTDTIVQYGRIESYTEIDKEIKADST</sequence>
<protein>
    <submittedName>
        <fullName evidence="1">Uncharacterized protein</fullName>
    </submittedName>
</protein>
<evidence type="ECO:0000313" key="1">
    <source>
        <dbReference type="EMBL" id="GCB30481.1"/>
    </source>
</evidence>
<keyword evidence="2" id="KW-1185">Reference proteome</keyword>
<accession>A0A401LG36</accession>
<dbReference type="EMBL" id="BHVZ01000014">
    <property type="protein sequence ID" value="GCB30481.1"/>
    <property type="molecule type" value="Genomic_DNA"/>
</dbReference>
<evidence type="ECO:0000313" key="2">
    <source>
        <dbReference type="Proteomes" id="UP000287361"/>
    </source>
</evidence>
<reference evidence="1 2" key="1">
    <citation type="submission" date="2018-10" db="EMBL/GenBank/DDBJ databases">
        <title>Draft Genome Sequence of Anaerotignum sp. KCTC 15736.</title>
        <authorList>
            <person name="Choi S.H."/>
            <person name="Kim J.S."/>
            <person name="Kang S.W."/>
            <person name="Lee J.S."/>
            <person name="Park S.H."/>
        </authorList>
    </citation>
    <scope>NUCLEOTIDE SEQUENCE [LARGE SCALE GENOMIC DNA]</scope>
    <source>
        <strain evidence="1 2">KCTC 15736</strain>
    </source>
</reference>